<feature type="non-terminal residue" evidence="1">
    <location>
        <position position="1"/>
    </location>
</feature>
<evidence type="ECO:0000313" key="1">
    <source>
        <dbReference type="EMBL" id="KAH9311664.1"/>
    </source>
</evidence>
<feature type="non-terminal residue" evidence="1">
    <location>
        <position position="69"/>
    </location>
</feature>
<name>A0AA38FWH5_TAXCH</name>
<sequence>CRQRGSLAAVDPVLSVPTQLVEGKMAHYGGTHHSPKISIECLTNIYDVYVDNTISKSGQVQQNYVIFNL</sequence>
<reference evidence="1 2" key="1">
    <citation type="journal article" date="2021" name="Nat. Plants">
        <title>The Taxus genome provides insights into paclitaxel biosynthesis.</title>
        <authorList>
            <person name="Xiong X."/>
            <person name="Gou J."/>
            <person name="Liao Q."/>
            <person name="Li Y."/>
            <person name="Zhou Q."/>
            <person name="Bi G."/>
            <person name="Li C."/>
            <person name="Du R."/>
            <person name="Wang X."/>
            <person name="Sun T."/>
            <person name="Guo L."/>
            <person name="Liang H."/>
            <person name="Lu P."/>
            <person name="Wu Y."/>
            <person name="Zhang Z."/>
            <person name="Ro D.K."/>
            <person name="Shang Y."/>
            <person name="Huang S."/>
            <person name="Yan J."/>
        </authorList>
    </citation>
    <scope>NUCLEOTIDE SEQUENCE [LARGE SCALE GENOMIC DNA]</scope>
    <source>
        <strain evidence="1">Ta-2019</strain>
    </source>
</reference>
<accession>A0AA38FWH5</accession>
<dbReference type="AlphaFoldDB" id="A0AA38FWH5"/>
<organism evidence="1 2">
    <name type="scientific">Taxus chinensis</name>
    <name type="common">Chinese yew</name>
    <name type="synonym">Taxus wallichiana var. chinensis</name>
    <dbReference type="NCBI Taxonomy" id="29808"/>
    <lineage>
        <taxon>Eukaryota</taxon>
        <taxon>Viridiplantae</taxon>
        <taxon>Streptophyta</taxon>
        <taxon>Embryophyta</taxon>
        <taxon>Tracheophyta</taxon>
        <taxon>Spermatophyta</taxon>
        <taxon>Pinopsida</taxon>
        <taxon>Pinidae</taxon>
        <taxon>Conifers II</taxon>
        <taxon>Cupressales</taxon>
        <taxon>Taxaceae</taxon>
        <taxon>Taxus</taxon>
    </lineage>
</organism>
<evidence type="ECO:0000313" key="2">
    <source>
        <dbReference type="Proteomes" id="UP000824469"/>
    </source>
</evidence>
<proteinExistence type="predicted"/>
<gene>
    <name evidence="1" type="ORF">KI387_026699</name>
</gene>
<keyword evidence="2" id="KW-1185">Reference proteome</keyword>
<dbReference type="Proteomes" id="UP000824469">
    <property type="component" value="Unassembled WGS sequence"/>
</dbReference>
<dbReference type="EMBL" id="JAHRHJ020000006">
    <property type="protein sequence ID" value="KAH9311664.1"/>
    <property type="molecule type" value="Genomic_DNA"/>
</dbReference>
<comment type="caution">
    <text evidence="1">The sequence shown here is derived from an EMBL/GenBank/DDBJ whole genome shotgun (WGS) entry which is preliminary data.</text>
</comment>
<protein>
    <submittedName>
        <fullName evidence="1">Uncharacterized protein</fullName>
    </submittedName>
</protein>